<keyword evidence="7" id="KW-1185">Reference proteome</keyword>
<evidence type="ECO:0000313" key="6">
    <source>
        <dbReference type="EMBL" id="RDU98604.1"/>
    </source>
</evidence>
<evidence type="ECO:0000313" key="7">
    <source>
        <dbReference type="Proteomes" id="UP000256838"/>
    </source>
</evidence>
<dbReference type="GO" id="GO:0009306">
    <property type="term" value="P:protein secretion"/>
    <property type="evidence" value="ECO:0007669"/>
    <property type="project" value="InterPro"/>
</dbReference>
<feature type="chain" id="PRO_5017556224" evidence="3">
    <location>
        <begin position="40"/>
        <end position="648"/>
    </location>
</feature>
<dbReference type="InterPro" id="IPR032789">
    <property type="entry name" value="T2SS-T3SS_pil_N"/>
</dbReference>
<evidence type="ECO:0000259" key="5">
    <source>
        <dbReference type="Pfam" id="PF13629"/>
    </source>
</evidence>
<sequence length="648" mass="65886">MDKRTKWISGRGPRRCKTGSALFAALVAAGVISAQPVIAKEAPKAAADPAAATAPLRGPSCTGEVREGANVVVPVGKSTLVPLDEPTRARSIGNPVVAQATLVSPRTLYIVGMSVGTTNMIIQGRSGTCQMIDVMVGIDAEGLQHTLNQLMPNERGIRVSSAAGNLVLSGNVSSAPVAQQVMEIATSYAAAQPTKQSQSSSSNAGGATSSQQFSSSGGTAGVLNMMTVDSPQQVMLEVKVAEVAKTAINQLGSSLNLQGGFGSWTGALVSSLLTGAQTVIAGSKANHLPFSGAIDAQKTDELTKILAEPNLVTVSGQEASFLAGGRVFIPIPQSNSGGGTTITLQEEEFGVGLKFTPTVLANGRINLKVAPEVSELSPTGVAVSAAGTSTTAILPLITTRRAATTVQMNDGESFAIGGLIGNNITGTLKAFPGLGEVPVIGALLRSTNFQQDRTELVFIVTPHLVKPLANSNVPLPTDSFTQPSDADIYATGDMEGRGAKRRMAPATAPGASVAPASPLTPSLAAPANTATPPSVPPSSANTQPSAAVAPRETESTSSTQPPSPAVVQPVPKNDITAAALPRSESGGPTAPQASQPAPAAQSPSKDAAAIEDDAARIARIERTAARLDAAQKQSELAMSKESNDSAKQ</sequence>
<organism evidence="6 7">
    <name type="scientific">Trinickia dinghuensis</name>
    <dbReference type="NCBI Taxonomy" id="2291023"/>
    <lineage>
        <taxon>Bacteria</taxon>
        <taxon>Pseudomonadati</taxon>
        <taxon>Pseudomonadota</taxon>
        <taxon>Betaproteobacteria</taxon>
        <taxon>Burkholderiales</taxon>
        <taxon>Burkholderiaceae</taxon>
        <taxon>Trinickia</taxon>
    </lineage>
</organism>
<feature type="compositionally biased region" description="Low complexity" evidence="2">
    <location>
        <begin position="555"/>
        <end position="571"/>
    </location>
</feature>
<keyword evidence="3" id="KW-0732">Signal</keyword>
<evidence type="ECO:0000259" key="4">
    <source>
        <dbReference type="Pfam" id="PF00263"/>
    </source>
</evidence>
<dbReference type="GO" id="GO:0015627">
    <property type="term" value="C:type II protein secretion system complex"/>
    <property type="evidence" value="ECO:0007669"/>
    <property type="project" value="TreeGrafter"/>
</dbReference>
<evidence type="ECO:0000256" key="1">
    <source>
        <dbReference type="RuleBase" id="RU004003"/>
    </source>
</evidence>
<dbReference type="InterPro" id="IPR004846">
    <property type="entry name" value="T2SS/T3SS_dom"/>
</dbReference>
<feature type="region of interest" description="Disordered" evidence="2">
    <location>
        <begin position="627"/>
        <end position="648"/>
    </location>
</feature>
<dbReference type="PRINTS" id="PR00811">
    <property type="entry name" value="BCTERIALGSPD"/>
</dbReference>
<dbReference type="EMBL" id="QRGA01000006">
    <property type="protein sequence ID" value="RDU98604.1"/>
    <property type="molecule type" value="Genomic_DNA"/>
</dbReference>
<dbReference type="Pfam" id="PF00263">
    <property type="entry name" value="Secretin"/>
    <property type="match status" value="1"/>
</dbReference>
<accession>A0A3D8K133</accession>
<dbReference type="InterPro" id="IPR050810">
    <property type="entry name" value="Bact_Secretion_Sys_Channel"/>
</dbReference>
<proteinExistence type="inferred from homology"/>
<feature type="compositionally biased region" description="Low complexity" evidence="2">
    <location>
        <begin position="511"/>
        <end position="542"/>
    </location>
</feature>
<feature type="domain" description="Type II/III secretion system secretin-like" evidence="4">
    <location>
        <begin position="297"/>
        <end position="466"/>
    </location>
</feature>
<evidence type="ECO:0000256" key="2">
    <source>
        <dbReference type="SAM" id="MobiDB-lite"/>
    </source>
</evidence>
<comment type="similarity">
    <text evidence="1">Belongs to the bacterial secretin family.</text>
</comment>
<evidence type="ECO:0000256" key="3">
    <source>
        <dbReference type="SAM" id="SignalP"/>
    </source>
</evidence>
<dbReference type="AlphaFoldDB" id="A0A3D8K133"/>
<reference evidence="6 7" key="1">
    <citation type="submission" date="2018-08" db="EMBL/GenBank/DDBJ databases">
        <title>Paraburkholderia sp. DHOM06 isolated from forest soil.</title>
        <authorList>
            <person name="Gao Z.-H."/>
            <person name="Qiu L.-H."/>
        </authorList>
    </citation>
    <scope>NUCLEOTIDE SEQUENCE [LARGE SCALE GENOMIC DNA]</scope>
    <source>
        <strain evidence="6 7">DHOM06</strain>
    </source>
</reference>
<dbReference type="PANTHER" id="PTHR30332">
    <property type="entry name" value="PROBABLE GENERAL SECRETION PATHWAY PROTEIN D"/>
    <property type="match status" value="1"/>
</dbReference>
<comment type="caution">
    <text evidence="6">The sequence shown here is derived from an EMBL/GenBank/DDBJ whole genome shotgun (WGS) entry which is preliminary data.</text>
</comment>
<dbReference type="Pfam" id="PF13629">
    <property type="entry name" value="T2SS-T3SS_pil_N"/>
    <property type="match status" value="1"/>
</dbReference>
<feature type="region of interest" description="Disordered" evidence="2">
    <location>
        <begin position="497"/>
        <end position="611"/>
    </location>
</feature>
<dbReference type="InterPro" id="IPR001775">
    <property type="entry name" value="GspD/PilQ"/>
</dbReference>
<dbReference type="PANTHER" id="PTHR30332:SF17">
    <property type="entry name" value="TYPE IV PILIATION SYSTEM PROTEIN DR_0774-RELATED"/>
    <property type="match status" value="1"/>
</dbReference>
<name>A0A3D8K133_9BURK</name>
<protein>
    <submittedName>
        <fullName evidence="6">Secretin</fullName>
    </submittedName>
</protein>
<feature type="signal peptide" evidence="3">
    <location>
        <begin position="1"/>
        <end position="39"/>
    </location>
</feature>
<feature type="compositionally biased region" description="Low complexity" evidence="2">
    <location>
        <begin position="590"/>
        <end position="607"/>
    </location>
</feature>
<feature type="region of interest" description="Disordered" evidence="2">
    <location>
        <begin position="195"/>
        <end position="215"/>
    </location>
</feature>
<dbReference type="OrthoDB" id="9775455at2"/>
<dbReference type="RefSeq" id="WP_115533420.1">
    <property type="nucleotide sequence ID" value="NZ_QRGA01000006.1"/>
</dbReference>
<gene>
    <name evidence="6" type="ORF">DWV00_09945</name>
</gene>
<feature type="domain" description="Pilus formation protein N-terminal" evidence="5">
    <location>
        <begin position="71"/>
        <end position="136"/>
    </location>
</feature>
<dbReference type="Proteomes" id="UP000256838">
    <property type="component" value="Unassembled WGS sequence"/>
</dbReference>